<dbReference type="AlphaFoldDB" id="A0A316BLV1"/>
<evidence type="ECO:0000313" key="2">
    <source>
        <dbReference type="Proteomes" id="UP000245396"/>
    </source>
</evidence>
<sequence length="207" mass="22740">MKTNDAARANAETMPFELQELLSSHASIIGESEANWTKVNEIEDCEAMARAPINRVLIGRTLLVGRDDDGNERWRENYAFSAEHIEEYCKPHLVAMLAMCGANEDCERKATESHAAFVRSKIAELAAIENQRKLIADECGYTAAYSTALASSKELKAIEEKIVRFVPSSLSEAAKLAEFVAANTDDGVMLDEDEVLEALRSIARAAA</sequence>
<organism evidence="1 2">
    <name type="scientific">Pseudaminobacter salicylatoxidans</name>
    <dbReference type="NCBI Taxonomy" id="93369"/>
    <lineage>
        <taxon>Bacteria</taxon>
        <taxon>Pseudomonadati</taxon>
        <taxon>Pseudomonadota</taxon>
        <taxon>Alphaproteobacteria</taxon>
        <taxon>Hyphomicrobiales</taxon>
        <taxon>Phyllobacteriaceae</taxon>
        <taxon>Pseudaminobacter</taxon>
    </lineage>
</organism>
<dbReference type="OrthoDB" id="9934348at2"/>
<dbReference type="Proteomes" id="UP000245396">
    <property type="component" value="Unassembled WGS sequence"/>
</dbReference>
<dbReference type="EMBL" id="QGGG01000025">
    <property type="protein sequence ID" value="PWJ73851.1"/>
    <property type="molecule type" value="Genomic_DNA"/>
</dbReference>
<evidence type="ECO:0000313" key="1">
    <source>
        <dbReference type="EMBL" id="PWJ73851.1"/>
    </source>
</evidence>
<name>A0A316BLV1_PSESE</name>
<gene>
    <name evidence="1" type="ORF">C7441_12535</name>
</gene>
<protein>
    <submittedName>
        <fullName evidence="1">Uncharacterized protein</fullName>
    </submittedName>
</protein>
<reference evidence="1 2" key="1">
    <citation type="submission" date="2018-05" db="EMBL/GenBank/DDBJ databases">
        <title>Genomic Encyclopedia of Type Strains, Phase IV (KMG-IV): sequencing the most valuable type-strain genomes for metagenomic binning, comparative biology and taxonomic classification.</title>
        <authorList>
            <person name="Goeker M."/>
        </authorList>
    </citation>
    <scope>NUCLEOTIDE SEQUENCE [LARGE SCALE GENOMIC DNA]</scope>
    <source>
        <strain evidence="1 2">DSM 6986</strain>
    </source>
</reference>
<keyword evidence="2" id="KW-1185">Reference proteome</keyword>
<proteinExistence type="predicted"/>
<dbReference type="RefSeq" id="WP_109614819.1">
    <property type="nucleotide sequence ID" value="NZ_QGGG01000025.1"/>
</dbReference>
<comment type="caution">
    <text evidence="1">The sequence shown here is derived from an EMBL/GenBank/DDBJ whole genome shotgun (WGS) entry which is preliminary data.</text>
</comment>
<accession>A0A316BLV1</accession>